<dbReference type="CDD" id="cd00093">
    <property type="entry name" value="HTH_XRE"/>
    <property type="match status" value="1"/>
</dbReference>
<evidence type="ECO:0000313" key="4">
    <source>
        <dbReference type="Proteomes" id="UP000419743"/>
    </source>
</evidence>
<organism evidence="3 4">
    <name type="scientific">Occultella aeris</name>
    <dbReference type="NCBI Taxonomy" id="2761496"/>
    <lineage>
        <taxon>Bacteria</taxon>
        <taxon>Bacillati</taxon>
        <taxon>Actinomycetota</taxon>
        <taxon>Actinomycetes</taxon>
        <taxon>Micrococcales</taxon>
        <taxon>Ruaniaceae</taxon>
        <taxon>Occultella</taxon>
    </lineage>
</organism>
<dbReference type="PANTHER" id="PTHR35010">
    <property type="entry name" value="BLL4672 PROTEIN-RELATED"/>
    <property type="match status" value="1"/>
</dbReference>
<dbReference type="EMBL" id="CACRYJ010000016">
    <property type="protein sequence ID" value="VZO35953.1"/>
    <property type="molecule type" value="Genomic_DNA"/>
</dbReference>
<name>A0A7M4DGB0_9MICO</name>
<dbReference type="AlphaFoldDB" id="A0A7M4DGB0"/>
<dbReference type="InterPro" id="IPR001387">
    <property type="entry name" value="Cro/C1-type_HTH"/>
</dbReference>
<evidence type="ECO:0000313" key="3">
    <source>
        <dbReference type="EMBL" id="VZO35953.1"/>
    </source>
</evidence>
<dbReference type="GO" id="GO:0003677">
    <property type="term" value="F:DNA binding"/>
    <property type="evidence" value="ECO:0007669"/>
    <property type="project" value="InterPro"/>
</dbReference>
<protein>
    <recommendedName>
        <fullName evidence="2">HTH cro/C1-type domain-containing protein</fullName>
    </recommendedName>
</protein>
<dbReference type="Pfam" id="PF17765">
    <property type="entry name" value="MLTR_LBD"/>
    <property type="match status" value="1"/>
</dbReference>
<dbReference type="PROSITE" id="PS50943">
    <property type="entry name" value="HTH_CROC1"/>
    <property type="match status" value="1"/>
</dbReference>
<proteinExistence type="predicted"/>
<reference evidence="3 4" key="1">
    <citation type="submission" date="2019-11" db="EMBL/GenBank/DDBJ databases">
        <authorList>
            <person name="Criscuolo A."/>
        </authorList>
    </citation>
    <scope>NUCLEOTIDE SEQUENCE [LARGE SCALE GENOMIC DNA]</scope>
    <source>
        <strain evidence="3">CIP111667</strain>
    </source>
</reference>
<dbReference type="InterPro" id="IPR041413">
    <property type="entry name" value="MLTR_LBD"/>
</dbReference>
<keyword evidence="4" id="KW-1185">Reference proteome</keyword>
<dbReference type="Gene3D" id="1.10.260.40">
    <property type="entry name" value="lambda repressor-like DNA-binding domains"/>
    <property type="match status" value="1"/>
</dbReference>
<feature type="domain" description="HTH cro/C1-type" evidence="2">
    <location>
        <begin position="32"/>
        <end position="83"/>
    </location>
</feature>
<comment type="caution">
    <text evidence="3">The sequence shown here is derived from an EMBL/GenBank/DDBJ whole genome shotgun (WGS) entry which is preliminary data.</text>
</comment>
<sequence length="306" mass="33771">MDPRNDIREFLTTRRARLTPADVGLPDFGGRRRVAGLRREEVALVAGMSVEYYVRLERGTATGVSESVLEGLARALRLDDAEVQHLHDLVRAANDGASPSRRRSRPRTQAIRPGMQQLLDAMHGVPVVVQNGRLDVVGINSLGRALFSELFDSPRQPANFARYLFLDPRAPGFYRHWEDAAQQIVALLRAEAGRHPRDRELSDLVGELATCSDPFRTLWASHDVREHRTGTKSVTHPVVGDLDLSFEALDVSNERGLQLIAFSAEPGSPTSDALRLLASWTVADAPSPEGDRIDTPQNPASKKPPK</sequence>
<feature type="region of interest" description="Disordered" evidence="1">
    <location>
        <begin position="284"/>
        <end position="306"/>
    </location>
</feature>
<accession>A0A7M4DGB0</accession>
<evidence type="ECO:0000256" key="1">
    <source>
        <dbReference type="SAM" id="MobiDB-lite"/>
    </source>
</evidence>
<gene>
    <name evidence="3" type="ORF">HALOF300_01156</name>
</gene>
<dbReference type="Pfam" id="PF13560">
    <property type="entry name" value="HTH_31"/>
    <property type="match status" value="1"/>
</dbReference>
<dbReference type="Gene3D" id="3.30.450.180">
    <property type="match status" value="1"/>
</dbReference>
<dbReference type="SUPFAM" id="SSF47413">
    <property type="entry name" value="lambda repressor-like DNA-binding domains"/>
    <property type="match status" value="1"/>
</dbReference>
<dbReference type="PANTHER" id="PTHR35010:SF2">
    <property type="entry name" value="BLL4672 PROTEIN"/>
    <property type="match status" value="1"/>
</dbReference>
<dbReference type="InterPro" id="IPR010982">
    <property type="entry name" value="Lambda_DNA-bd_dom_sf"/>
</dbReference>
<evidence type="ECO:0000259" key="2">
    <source>
        <dbReference type="PROSITE" id="PS50943"/>
    </source>
</evidence>
<dbReference type="Proteomes" id="UP000419743">
    <property type="component" value="Unassembled WGS sequence"/>
</dbReference>
<dbReference type="RefSeq" id="WP_156739965.1">
    <property type="nucleotide sequence ID" value="NZ_CACRYJ010000016.1"/>
</dbReference>
<dbReference type="SMART" id="SM00530">
    <property type="entry name" value="HTH_XRE"/>
    <property type="match status" value="1"/>
</dbReference>